<evidence type="ECO:0000256" key="2">
    <source>
        <dbReference type="ARBA" id="ARBA00004502"/>
    </source>
</evidence>
<sequence>MVQQRSITFVDGYSKPAITTTELDLDNCFKDDEIVIKVKCCAINPIDMVVYGLSTTWLTGCKPKTFGRDFSGVIVRAGSRVDPQWKVDDEVNGQYVHLLGDRGSFSDYLIFNPAKNKSIAHMQKFPRGEGALNYNEGKYDDWVLNASFPLVYGTADSVLADYIKKWTPESRILVIGASTQVSNCLIQIAKRHYNIGTVVGICNKNSFEYNEKFGWDHLVSYNDGKTIENVTKLMEEKLGGEKFDMIFDSVGNTDFFPVIDKFLKPKSTGSYFLTVVGDNKLDYKNPTFRRAMPLSVAWKKINPFLGFNYSTVLVKPIDRYMKLSTEMIQKNQFEPVIDSVYEFDQYQEAMDKLLTNKAKGKIVIRVNK</sequence>
<dbReference type="Pfam" id="PF08240">
    <property type="entry name" value="ADH_N"/>
    <property type="match status" value="1"/>
</dbReference>
<dbReference type="VEuPathDB" id="FungiDB:GWK60_M09669"/>
<feature type="domain" description="Enoyl reductase (ER)" evidence="6">
    <location>
        <begin position="12"/>
        <end position="364"/>
    </location>
</feature>
<dbReference type="SUPFAM" id="SSF51735">
    <property type="entry name" value="NAD(P)-binding Rossmann-fold domains"/>
    <property type="match status" value="1"/>
</dbReference>
<gene>
    <name evidence="7" type="ORF">AO440_004271</name>
</gene>
<proteinExistence type="inferred from homology"/>
<dbReference type="EMBL" id="LLZZ01000128">
    <property type="protein sequence ID" value="KTB01961.1"/>
    <property type="molecule type" value="Genomic_DNA"/>
</dbReference>
<evidence type="ECO:0000313" key="7">
    <source>
        <dbReference type="EMBL" id="KTB01961.1"/>
    </source>
</evidence>
<evidence type="ECO:0000256" key="1">
    <source>
        <dbReference type="ARBA" id="ARBA00004173"/>
    </source>
</evidence>
<dbReference type="VEuPathDB" id="FungiDB:B1J91_M09713g"/>
<dbReference type="Proteomes" id="UP000054886">
    <property type="component" value="Unassembled WGS sequence"/>
</dbReference>
<dbReference type="PhylomeDB" id="A0A0W0CQS7"/>
<keyword evidence="4" id="KW-0496">Mitochondrion</keyword>
<reference evidence="7 8" key="1">
    <citation type="submission" date="2015-10" db="EMBL/GenBank/DDBJ databases">
        <title>Draft genomes sequences of Candida glabrata isolates 1A, 1B, 2A, 2B, 3A and 3B.</title>
        <authorList>
            <person name="Haavelsrud O.E."/>
            <person name="Gaustad P."/>
        </authorList>
    </citation>
    <scope>NUCLEOTIDE SEQUENCE [LARGE SCALE GENOMIC DNA]</scope>
    <source>
        <strain evidence="7">910700640</strain>
    </source>
</reference>
<dbReference type="GO" id="GO:0018455">
    <property type="term" value="F:alcohol dehydrogenase [NAD(P)+] activity"/>
    <property type="evidence" value="ECO:0007669"/>
    <property type="project" value="EnsemblFungi"/>
</dbReference>
<dbReference type="VEuPathDB" id="FungiDB:GVI51_M09691"/>
<dbReference type="AlphaFoldDB" id="A0A0W0CQS7"/>
<dbReference type="Pfam" id="PF13602">
    <property type="entry name" value="ADH_zinc_N_2"/>
    <property type="match status" value="1"/>
</dbReference>
<evidence type="ECO:0000256" key="3">
    <source>
        <dbReference type="ARBA" id="ARBA00022677"/>
    </source>
</evidence>
<dbReference type="CDD" id="cd08247">
    <property type="entry name" value="AST1_like"/>
    <property type="match status" value="1"/>
</dbReference>
<dbReference type="VEuPathDB" id="FungiDB:GW608_M09669"/>
<organism evidence="7 8">
    <name type="scientific">Candida glabrata</name>
    <name type="common">Yeast</name>
    <name type="synonym">Torulopsis glabrata</name>
    <dbReference type="NCBI Taxonomy" id="5478"/>
    <lineage>
        <taxon>Eukaryota</taxon>
        <taxon>Fungi</taxon>
        <taxon>Dikarya</taxon>
        <taxon>Ascomycota</taxon>
        <taxon>Saccharomycotina</taxon>
        <taxon>Saccharomycetes</taxon>
        <taxon>Saccharomycetales</taxon>
        <taxon>Saccharomycetaceae</taxon>
        <taxon>Nakaseomyces</taxon>
    </lineage>
</organism>
<dbReference type="InterPro" id="IPR013154">
    <property type="entry name" value="ADH-like_N"/>
</dbReference>
<dbReference type="SMR" id="A0A0W0CQS7"/>
<dbReference type="InterPro" id="IPR020843">
    <property type="entry name" value="ER"/>
</dbReference>
<dbReference type="Gene3D" id="3.40.50.720">
    <property type="entry name" value="NAD(P)-binding Rossmann-like Domain"/>
    <property type="match status" value="1"/>
</dbReference>
<comment type="caution">
    <text evidence="7">The sequence shown here is derived from an EMBL/GenBank/DDBJ whole genome shotgun (WGS) entry which is preliminary data.</text>
</comment>
<dbReference type="GO" id="GO:0005739">
    <property type="term" value="C:mitochondrion"/>
    <property type="evidence" value="ECO:0007669"/>
    <property type="project" value="UniProtKB-SubCell"/>
</dbReference>
<name>A0A0W0CQS7_CANGB</name>
<dbReference type="GO" id="GO:0006974">
    <property type="term" value="P:DNA damage response"/>
    <property type="evidence" value="ECO:0007669"/>
    <property type="project" value="EnsemblFungi"/>
</dbReference>
<dbReference type="Gene3D" id="3.90.180.10">
    <property type="entry name" value="Medium-chain alcohol dehydrogenases, catalytic domain"/>
    <property type="match status" value="1"/>
</dbReference>
<keyword evidence="3" id="KW-0551">Lipid droplet</keyword>
<dbReference type="VEuPathDB" id="FungiDB:CAGL0M09713g"/>
<accession>A0A0W0CQS7</accession>
<dbReference type="PANTHER" id="PTHR11695">
    <property type="entry name" value="ALCOHOL DEHYDROGENASE RELATED"/>
    <property type="match status" value="1"/>
</dbReference>
<dbReference type="InterPro" id="IPR050700">
    <property type="entry name" value="YIM1/Zinc_Alcohol_DH_Fams"/>
</dbReference>
<protein>
    <submittedName>
        <fullName evidence="7">Protein YIM1</fullName>
    </submittedName>
</protein>
<dbReference type="InterPro" id="IPR011032">
    <property type="entry name" value="GroES-like_sf"/>
</dbReference>
<evidence type="ECO:0000256" key="4">
    <source>
        <dbReference type="ARBA" id="ARBA00023128"/>
    </source>
</evidence>
<evidence type="ECO:0000259" key="6">
    <source>
        <dbReference type="SMART" id="SM00829"/>
    </source>
</evidence>
<evidence type="ECO:0000313" key="8">
    <source>
        <dbReference type="Proteomes" id="UP000054886"/>
    </source>
</evidence>
<evidence type="ECO:0000256" key="5">
    <source>
        <dbReference type="ARBA" id="ARBA00038249"/>
    </source>
</evidence>
<dbReference type="SMART" id="SM00829">
    <property type="entry name" value="PKS_ER"/>
    <property type="match status" value="1"/>
</dbReference>
<comment type="similarity">
    <text evidence="5">Belongs to the YIM1 family.</text>
</comment>
<dbReference type="SUPFAM" id="SSF50129">
    <property type="entry name" value="GroES-like"/>
    <property type="match status" value="1"/>
</dbReference>
<dbReference type="OrthoDB" id="3509362at2759"/>
<dbReference type="GO" id="GO:0005811">
    <property type="term" value="C:lipid droplet"/>
    <property type="evidence" value="ECO:0007669"/>
    <property type="project" value="UniProtKB-SubCell"/>
</dbReference>
<dbReference type="PANTHER" id="PTHR11695:SF294">
    <property type="entry name" value="RETICULON-4-INTERACTING PROTEIN 1, MITOCHONDRIAL"/>
    <property type="match status" value="1"/>
</dbReference>
<dbReference type="OMA" id="GPLTYFT"/>
<dbReference type="InterPro" id="IPR036291">
    <property type="entry name" value="NAD(P)-bd_dom_sf"/>
</dbReference>
<comment type="subcellular location">
    <subcellularLocation>
        <location evidence="2">Lipid droplet</location>
    </subcellularLocation>
    <subcellularLocation>
        <location evidence="1">Mitochondrion</location>
    </subcellularLocation>
</comment>